<evidence type="ECO:0000256" key="5">
    <source>
        <dbReference type="ARBA" id="ARBA00022777"/>
    </source>
</evidence>
<keyword evidence="2" id="KW-1003">Cell membrane</keyword>
<dbReference type="RefSeq" id="WP_111144958.1">
    <property type="nucleotide sequence ID" value="NZ_QKRB01000010.1"/>
</dbReference>
<keyword evidence="4" id="KW-0808">Transferase</keyword>
<dbReference type="PANTHER" id="PTHR34220">
    <property type="entry name" value="SENSOR HISTIDINE KINASE YPDA"/>
    <property type="match status" value="1"/>
</dbReference>
<dbReference type="PROSITE" id="PS50885">
    <property type="entry name" value="HAMP"/>
    <property type="match status" value="1"/>
</dbReference>
<keyword evidence="6 7" id="KW-0472">Membrane</keyword>
<feature type="transmembrane region" description="Helical" evidence="7">
    <location>
        <begin position="27"/>
        <end position="50"/>
    </location>
</feature>
<evidence type="ECO:0000256" key="4">
    <source>
        <dbReference type="ARBA" id="ARBA00022679"/>
    </source>
</evidence>
<comment type="subcellular location">
    <subcellularLocation>
        <location evidence="1">Cell membrane</location>
        <topology evidence="1">Multi-pass membrane protein</topology>
    </subcellularLocation>
</comment>
<accession>A0A2W1M1R7</accession>
<keyword evidence="10" id="KW-1185">Reference proteome</keyword>
<feature type="transmembrane region" description="Helical" evidence="7">
    <location>
        <begin position="318"/>
        <end position="337"/>
    </location>
</feature>
<protein>
    <submittedName>
        <fullName evidence="9">Two-component sensor histidine kinase</fullName>
    </submittedName>
</protein>
<dbReference type="SMART" id="SM00387">
    <property type="entry name" value="HATPase_c"/>
    <property type="match status" value="1"/>
</dbReference>
<dbReference type="InterPro" id="IPR050640">
    <property type="entry name" value="Bact_2-comp_sensor_kinase"/>
</dbReference>
<dbReference type="SUPFAM" id="SSF158472">
    <property type="entry name" value="HAMP domain-like"/>
    <property type="match status" value="1"/>
</dbReference>
<dbReference type="Gene3D" id="3.30.565.10">
    <property type="entry name" value="Histidine kinase-like ATPase, C-terminal domain"/>
    <property type="match status" value="1"/>
</dbReference>
<dbReference type="Pfam" id="PF02518">
    <property type="entry name" value="HATPase_c"/>
    <property type="match status" value="1"/>
</dbReference>
<proteinExistence type="predicted"/>
<feature type="domain" description="HAMP" evidence="8">
    <location>
        <begin position="339"/>
        <end position="391"/>
    </location>
</feature>
<keyword evidence="5 9" id="KW-0418">Kinase</keyword>
<evidence type="ECO:0000313" key="10">
    <source>
        <dbReference type="Proteomes" id="UP000249522"/>
    </source>
</evidence>
<gene>
    <name evidence="9" type="ORF">DNH61_01620</name>
</gene>
<dbReference type="InterPro" id="IPR036890">
    <property type="entry name" value="HATPase_C_sf"/>
</dbReference>
<reference evidence="9 10" key="1">
    <citation type="submission" date="2018-06" db="EMBL/GenBank/DDBJ databases">
        <title>Paenibacillus imtechensis sp. nov.</title>
        <authorList>
            <person name="Pinnaka A.K."/>
            <person name="Singh H."/>
            <person name="Kaur M."/>
        </authorList>
    </citation>
    <scope>NUCLEOTIDE SEQUENCE [LARGE SCALE GENOMIC DNA]</scope>
    <source>
        <strain evidence="9 10">SMB1</strain>
    </source>
</reference>
<dbReference type="Pfam" id="PF06580">
    <property type="entry name" value="His_kinase"/>
    <property type="match status" value="1"/>
</dbReference>
<dbReference type="PANTHER" id="PTHR34220:SF7">
    <property type="entry name" value="SENSOR HISTIDINE KINASE YPDA"/>
    <property type="match status" value="1"/>
</dbReference>
<dbReference type="InterPro" id="IPR010559">
    <property type="entry name" value="Sig_transdc_His_kin_internal"/>
</dbReference>
<evidence type="ECO:0000256" key="1">
    <source>
        <dbReference type="ARBA" id="ARBA00004651"/>
    </source>
</evidence>
<evidence type="ECO:0000256" key="3">
    <source>
        <dbReference type="ARBA" id="ARBA00022553"/>
    </source>
</evidence>
<dbReference type="SUPFAM" id="SSF55874">
    <property type="entry name" value="ATPase domain of HSP90 chaperone/DNA topoisomerase II/histidine kinase"/>
    <property type="match status" value="1"/>
</dbReference>
<evidence type="ECO:0000256" key="7">
    <source>
        <dbReference type="SAM" id="Phobius"/>
    </source>
</evidence>
<name>A0A2W1M1R7_9BACL</name>
<dbReference type="Gene3D" id="6.10.340.10">
    <property type="match status" value="1"/>
</dbReference>
<evidence type="ECO:0000313" key="9">
    <source>
        <dbReference type="EMBL" id="PZD97597.1"/>
    </source>
</evidence>
<dbReference type="GO" id="GO:0005886">
    <property type="term" value="C:plasma membrane"/>
    <property type="evidence" value="ECO:0007669"/>
    <property type="project" value="UniProtKB-SubCell"/>
</dbReference>
<comment type="caution">
    <text evidence="9">The sequence shown here is derived from an EMBL/GenBank/DDBJ whole genome shotgun (WGS) entry which is preliminary data.</text>
</comment>
<dbReference type="CDD" id="cd06225">
    <property type="entry name" value="HAMP"/>
    <property type="match status" value="1"/>
</dbReference>
<organism evidence="9 10">
    <name type="scientific">Paenibacillus sambharensis</name>
    <dbReference type="NCBI Taxonomy" id="1803190"/>
    <lineage>
        <taxon>Bacteria</taxon>
        <taxon>Bacillati</taxon>
        <taxon>Bacillota</taxon>
        <taxon>Bacilli</taxon>
        <taxon>Bacillales</taxon>
        <taxon>Paenibacillaceae</taxon>
        <taxon>Paenibacillus</taxon>
    </lineage>
</organism>
<sequence>MGAVGKWIRSRVQSAGERLSRRLVNKLVLLFTSIITLVVISLTVISYQMLQRESVEHSIIGTTNTLKLVNQNLEDFISGVEQLSLPQIRYDQIVSSIENEQHDYAARLYLESYLRELYYSRTDMEVICFYLVEQQKYYYITRENYNLRVLTAEGDEITRQSWFRAMIDQGGSREFQSFFEGENEIGYEINIKNSFMAYHRVLRSIPTREPQALISFYLNSSVLDGMLADVPLGKGEQLLFLDKDNRLFYAADMDYYNRIKQAGLLDGITGDSAGRLTWRDGEERYLVMYDVGSQSGWKLVKPIPHKELYAAATATRDWSILIGLGFIVLSIILVTYTSNAITQPLKRLSQQMSRFSTGSFDAEAAVTGRDEIAYLTRHFNQMVRNTNELINERYKMKLSEKNAILKALEAEINPHFLYNALQAISTKALRHERFDIADMVDALAQTLRYCISGRDVVQARDELKHIERYLSLQKARFGTRLQVTTDWDEALMGLELPKLSVQTLAENAVKHALEKVSTTVNIAIKARLYSGKAVISVRDNGPGIPPARLDEVLRSLASGWEEREIGESIGLTNLSTRLKLLYGEEAGLEIRTGEDGTEMSMIIPQGGGSHV</sequence>
<dbReference type="EMBL" id="QKRB01000010">
    <property type="protein sequence ID" value="PZD97597.1"/>
    <property type="molecule type" value="Genomic_DNA"/>
</dbReference>
<dbReference type="InterPro" id="IPR003660">
    <property type="entry name" value="HAMP_dom"/>
</dbReference>
<keyword evidence="7" id="KW-0812">Transmembrane</keyword>
<dbReference type="GO" id="GO:0000155">
    <property type="term" value="F:phosphorelay sensor kinase activity"/>
    <property type="evidence" value="ECO:0007669"/>
    <property type="project" value="InterPro"/>
</dbReference>
<evidence type="ECO:0000256" key="6">
    <source>
        <dbReference type="ARBA" id="ARBA00023136"/>
    </source>
</evidence>
<dbReference type="InterPro" id="IPR003594">
    <property type="entry name" value="HATPase_dom"/>
</dbReference>
<dbReference type="Proteomes" id="UP000249522">
    <property type="component" value="Unassembled WGS sequence"/>
</dbReference>
<dbReference type="OrthoDB" id="9809348at2"/>
<dbReference type="Pfam" id="PF00672">
    <property type="entry name" value="HAMP"/>
    <property type="match status" value="1"/>
</dbReference>
<keyword evidence="7" id="KW-1133">Transmembrane helix</keyword>
<evidence type="ECO:0000259" key="8">
    <source>
        <dbReference type="PROSITE" id="PS50885"/>
    </source>
</evidence>
<dbReference type="SMART" id="SM00304">
    <property type="entry name" value="HAMP"/>
    <property type="match status" value="1"/>
</dbReference>
<evidence type="ECO:0000256" key="2">
    <source>
        <dbReference type="ARBA" id="ARBA00022475"/>
    </source>
</evidence>
<dbReference type="AlphaFoldDB" id="A0A2W1M1R7"/>
<keyword evidence="3" id="KW-0597">Phosphoprotein</keyword>